<evidence type="ECO:0000313" key="2">
    <source>
        <dbReference type="Proteomes" id="UP000298030"/>
    </source>
</evidence>
<organism evidence="1 2">
    <name type="scientific">Coprinellus micaceus</name>
    <name type="common">Glistening ink-cap mushroom</name>
    <name type="synonym">Coprinus micaceus</name>
    <dbReference type="NCBI Taxonomy" id="71717"/>
    <lineage>
        <taxon>Eukaryota</taxon>
        <taxon>Fungi</taxon>
        <taxon>Dikarya</taxon>
        <taxon>Basidiomycota</taxon>
        <taxon>Agaricomycotina</taxon>
        <taxon>Agaricomycetes</taxon>
        <taxon>Agaricomycetidae</taxon>
        <taxon>Agaricales</taxon>
        <taxon>Agaricineae</taxon>
        <taxon>Psathyrellaceae</taxon>
        <taxon>Coprinellus</taxon>
    </lineage>
</organism>
<gene>
    <name evidence="1" type="ORF">FA13DRAFT_1899235</name>
</gene>
<name>A0A4Y7SUH5_COPMI</name>
<proteinExistence type="predicted"/>
<protein>
    <submittedName>
        <fullName evidence="1">Uncharacterized protein</fullName>
    </submittedName>
</protein>
<keyword evidence="2" id="KW-1185">Reference proteome</keyword>
<dbReference type="EMBL" id="QPFP01000057">
    <property type="protein sequence ID" value="TEB25442.1"/>
    <property type="molecule type" value="Genomic_DNA"/>
</dbReference>
<accession>A0A4Y7SUH5</accession>
<dbReference type="Proteomes" id="UP000298030">
    <property type="component" value="Unassembled WGS sequence"/>
</dbReference>
<evidence type="ECO:0000313" key="1">
    <source>
        <dbReference type="EMBL" id="TEB25442.1"/>
    </source>
</evidence>
<reference evidence="1 2" key="1">
    <citation type="journal article" date="2019" name="Nat. Ecol. Evol.">
        <title>Megaphylogeny resolves global patterns of mushroom evolution.</title>
        <authorList>
            <person name="Varga T."/>
            <person name="Krizsan K."/>
            <person name="Foldi C."/>
            <person name="Dima B."/>
            <person name="Sanchez-Garcia M."/>
            <person name="Sanchez-Ramirez S."/>
            <person name="Szollosi G.J."/>
            <person name="Szarkandi J.G."/>
            <person name="Papp V."/>
            <person name="Albert L."/>
            <person name="Andreopoulos W."/>
            <person name="Angelini C."/>
            <person name="Antonin V."/>
            <person name="Barry K.W."/>
            <person name="Bougher N.L."/>
            <person name="Buchanan P."/>
            <person name="Buyck B."/>
            <person name="Bense V."/>
            <person name="Catcheside P."/>
            <person name="Chovatia M."/>
            <person name="Cooper J."/>
            <person name="Damon W."/>
            <person name="Desjardin D."/>
            <person name="Finy P."/>
            <person name="Geml J."/>
            <person name="Haridas S."/>
            <person name="Hughes K."/>
            <person name="Justo A."/>
            <person name="Karasinski D."/>
            <person name="Kautmanova I."/>
            <person name="Kiss B."/>
            <person name="Kocsube S."/>
            <person name="Kotiranta H."/>
            <person name="LaButti K.M."/>
            <person name="Lechner B.E."/>
            <person name="Liimatainen K."/>
            <person name="Lipzen A."/>
            <person name="Lukacs Z."/>
            <person name="Mihaltcheva S."/>
            <person name="Morgado L.N."/>
            <person name="Niskanen T."/>
            <person name="Noordeloos M.E."/>
            <person name="Ohm R.A."/>
            <person name="Ortiz-Santana B."/>
            <person name="Ovrebo C."/>
            <person name="Racz N."/>
            <person name="Riley R."/>
            <person name="Savchenko A."/>
            <person name="Shiryaev A."/>
            <person name="Soop K."/>
            <person name="Spirin V."/>
            <person name="Szebenyi C."/>
            <person name="Tomsovsky M."/>
            <person name="Tulloss R.E."/>
            <person name="Uehling J."/>
            <person name="Grigoriev I.V."/>
            <person name="Vagvolgyi C."/>
            <person name="Papp T."/>
            <person name="Martin F.M."/>
            <person name="Miettinen O."/>
            <person name="Hibbett D.S."/>
            <person name="Nagy L.G."/>
        </authorList>
    </citation>
    <scope>NUCLEOTIDE SEQUENCE [LARGE SCALE GENOMIC DNA]</scope>
    <source>
        <strain evidence="1 2">FP101781</strain>
    </source>
</reference>
<dbReference type="AlphaFoldDB" id="A0A4Y7SUH5"/>
<sequence>MTYSWWWETCGGQQVCQFPFLQYDSSAWMNIETRTGRSIEYQTIDTSAGCVGIAFSRLLLTPRPVRMIDLIGTGAPGKEREIRLGLHESPYCPQLRLPPEGAQERWAQWIGPGSGPCQRPDLFFDPATKATVRKGEQANMFPFGEAAGGIGGTTPLSNPLAGSCRIRAFKLTVRNSVAMMAALQPEQKLGLRNRGARLNGAGKWKEPHPGGGRRHGAFDTWVGEGSLAAQFIRAFMRKRGDNRSTHL</sequence>
<comment type="caution">
    <text evidence="1">The sequence shown here is derived from an EMBL/GenBank/DDBJ whole genome shotgun (WGS) entry which is preliminary data.</text>
</comment>